<accession>A0ABN1QYY5</accession>
<dbReference type="EMBL" id="BAAAHH010000008">
    <property type="protein sequence ID" value="GAA0949435.1"/>
    <property type="molecule type" value="Genomic_DNA"/>
</dbReference>
<comment type="caution">
    <text evidence="1">The sequence shown here is derived from an EMBL/GenBank/DDBJ whole genome shotgun (WGS) entry which is preliminary data.</text>
</comment>
<protein>
    <submittedName>
        <fullName evidence="1">Uncharacterized protein</fullName>
    </submittedName>
</protein>
<evidence type="ECO:0000313" key="2">
    <source>
        <dbReference type="Proteomes" id="UP001500665"/>
    </source>
</evidence>
<proteinExistence type="predicted"/>
<keyword evidence="2" id="KW-1185">Reference proteome</keyword>
<evidence type="ECO:0000313" key="1">
    <source>
        <dbReference type="EMBL" id="GAA0949435.1"/>
    </source>
</evidence>
<dbReference type="RefSeq" id="WP_344240428.1">
    <property type="nucleotide sequence ID" value="NZ_BAAAHH010000008.1"/>
</dbReference>
<organism evidence="1 2">
    <name type="scientific">Actinocorallia libanotica</name>
    <dbReference type="NCBI Taxonomy" id="46162"/>
    <lineage>
        <taxon>Bacteria</taxon>
        <taxon>Bacillati</taxon>
        <taxon>Actinomycetota</taxon>
        <taxon>Actinomycetes</taxon>
        <taxon>Streptosporangiales</taxon>
        <taxon>Thermomonosporaceae</taxon>
        <taxon>Actinocorallia</taxon>
    </lineage>
</organism>
<dbReference type="Proteomes" id="UP001500665">
    <property type="component" value="Unassembled WGS sequence"/>
</dbReference>
<name>A0ABN1QYY5_9ACTN</name>
<gene>
    <name evidence="1" type="ORF">GCM10009550_26840</name>
</gene>
<sequence length="121" mass="13290">MDIHLTFSKPQEHDGRPVCELGLSADRLVIGDGTLRALDKGSVVGEAALDDIAVIDLPGRRSVSTLRERHPNAYRPWTSDEDTRLLALLDQGEPLESLTERLGRGKNAVLGRLYKLGAFKT</sequence>
<reference evidence="1 2" key="1">
    <citation type="journal article" date="2019" name="Int. J. Syst. Evol. Microbiol.">
        <title>The Global Catalogue of Microorganisms (GCM) 10K type strain sequencing project: providing services to taxonomists for standard genome sequencing and annotation.</title>
        <authorList>
            <consortium name="The Broad Institute Genomics Platform"/>
            <consortium name="The Broad Institute Genome Sequencing Center for Infectious Disease"/>
            <person name="Wu L."/>
            <person name="Ma J."/>
        </authorList>
    </citation>
    <scope>NUCLEOTIDE SEQUENCE [LARGE SCALE GENOMIC DNA]</scope>
    <source>
        <strain evidence="1 2">JCM 10696</strain>
    </source>
</reference>